<feature type="signal peptide" evidence="1">
    <location>
        <begin position="1"/>
        <end position="19"/>
    </location>
</feature>
<feature type="chain" id="PRO_5027789382" evidence="1">
    <location>
        <begin position="20"/>
        <end position="243"/>
    </location>
</feature>
<evidence type="ECO:0000313" key="3">
    <source>
        <dbReference type="RefSeq" id="XP_026191361.1"/>
    </source>
</evidence>
<dbReference type="RefSeq" id="XP_026191361.1">
    <property type="nucleotide sequence ID" value="XM_026335576.1"/>
</dbReference>
<keyword evidence="1" id="KW-0732">Signal</keyword>
<reference evidence="3" key="1">
    <citation type="submission" date="2025-08" db="UniProtKB">
        <authorList>
            <consortium name="RefSeq"/>
        </authorList>
    </citation>
    <scope>IDENTIFICATION</scope>
</reference>
<protein>
    <submittedName>
        <fullName evidence="3">Uncharacterized protein LOC113146888</fullName>
    </submittedName>
</protein>
<proteinExistence type="predicted"/>
<keyword evidence="2" id="KW-1185">Reference proteome</keyword>
<evidence type="ECO:0000313" key="2">
    <source>
        <dbReference type="Proteomes" id="UP000515125"/>
    </source>
</evidence>
<dbReference type="OrthoDB" id="10305705at2759"/>
<dbReference type="GeneID" id="113146888"/>
<accession>A0A6P6RU53</accession>
<organism evidence="2 3">
    <name type="scientific">Cyclospora cayetanensis</name>
    <dbReference type="NCBI Taxonomy" id="88456"/>
    <lineage>
        <taxon>Eukaryota</taxon>
        <taxon>Sar</taxon>
        <taxon>Alveolata</taxon>
        <taxon>Apicomplexa</taxon>
        <taxon>Conoidasida</taxon>
        <taxon>Coccidia</taxon>
        <taxon>Eucoccidiorida</taxon>
        <taxon>Eimeriorina</taxon>
        <taxon>Eimeriidae</taxon>
        <taxon>Cyclospora</taxon>
    </lineage>
</organism>
<name>A0A6P6RU53_9EIME</name>
<dbReference type="AlphaFoldDB" id="A0A6P6RU53"/>
<gene>
    <name evidence="3" type="primary">LOC113146888</name>
</gene>
<evidence type="ECO:0000256" key="1">
    <source>
        <dbReference type="SAM" id="SignalP"/>
    </source>
</evidence>
<dbReference type="Proteomes" id="UP000515125">
    <property type="component" value="Unplaced"/>
</dbReference>
<sequence length="243" mass="27766">MVKVASSILLPLLASHVSAVSIEHEHTTKRLHHTSRLKRYVDAFLELFNPVPQISKNPERMLTEEQQAFLESSADPRNTYLVWQGAMKVAKEAGTNADYVNPEILLPRALHQIAAVDISLAMKTMGNLLGIEDQDRFWRNCIANGKEMWRGREDSVSRRSLAFLEIVESLFHGAGARLLRTRSQREQVKRKLDKISTVHTKLDELRGHAPDTEEFRSLLENVSNLFQEPEQVRRGTLRIHLVT</sequence>